<dbReference type="EMBL" id="VFPQ01000001">
    <property type="protein sequence ID" value="TQM75877.1"/>
    <property type="molecule type" value="Genomic_DNA"/>
</dbReference>
<feature type="region of interest" description="Disordered" evidence="1">
    <location>
        <begin position="432"/>
        <end position="455"/>
    </location>
</feature>
<proteinExistence type="predicted"/>
<protein>
    <submittedName>
        <fullName evidence="2">Uncharacterized protein</fullName>
    </submittedName>
</protein>
<comment type="caution">
    <text evidence="2">The sequence shown here is derived from an EMBL/GenBank/DDBJ whole genome shotgun (WGS) entry which is preliminary data.</text>
</comment>
<gene>
    <name evidence="2" type="ORF">FHX40_2599</name>
</gene>
<accession>A0A543IZ84</accession>
<evidence type="ECO:0000313" key="2">
    <source>
        <dbReference type="EMBL" id="TQM75877.1"/>
    </source>
</evidence>
<dbReference type="RefSeq" id="WP_142259826.1">
    <property type="nucleotide sequence ID" value="NZ_BMPV01000001.1"/>
</dbReference>
<evidence type="ECO:0000313" key="3">
    <source>
        <dbReference type="Proteomes" id="UP000319213"/>
    </source>
</evidence>
<reference evidence="2 3" key="1">
    <citation type="submission" date="2019-06" db="EMBL/GenBank/DDBJ databases">
        <title>Sequencing the genomes of 1000 actinobacteria strains.</title>
        <authorList>
            <person name="Klenk H.-P."/>
        </authorList>
    </citation>
    <scope>NUCLEOTIDE SEQUENCE [LARGE SCALE GENOMIC DNA]</scope>
    <source>
        <strain evidence="2 3">DSM 43186</strain>
    </source>
</reference>
<sequence length="728" mass="78369">MASGELDGDFAALIAELAAFRNDRLQRQPSDRTLAKAAGVRPATVGDWLCGVRFPQQLDPLLRLVRAVRVQAERAGLSGDPAMASLFDEQRWRDAYEVEARRRANATRTHTQAGQARTVLEDMRPGRPLAEVTDPFQLEVHRAIDIGEEMNLPPLPLYVPRQHDRRLRKVVERAAPGTSSIAVLVGGSATGKTRACWEALNLLRDRDEPWRLWHPIDPTRPDAALADLKRVRPYTVVWLNDAQFYLAGATLGERVAAGLRELLRDPQRGPVLVLATLWPDHWDALTAHTGPDNHAQARELLVGHGIRVPDAFTGSDLEALAERIDQDPRLHEAAQNATDGQITQYLTGVPVLMDRYTHAPPATKALIHAAMDARRLGAGPHLPLALLAAAAPGYLTDTERELTGTGWLERALDYVTKPCNGIPGILIPVKAGAPHNQRNRRAGTGPTPPSASGQGPLYRLADYLEQHGRRTRAEEIPPVDFWAAASTHALLADQAALGHAALDRGLYRDAAQLLKNAAAQGDPSSGAALVSLMHGVHPTDHRAAHWAVTHALLSDPSGVAWLLDGLARVGAVEQVAAMVARDPAAEADLSDPFGAAWLLGGLARVGAVEQVAVLAGQAAAEVSLADPSGVARLLGGLAEVGADEQVAAMIARDPAAEADLSNPFGVARLLDGLARVGADEQVAVLANRLPPTGRFATFMKLADHKERFRFGREPDGSPAEPWSWDDLW</sequence>
<dbReference type="InterPro" id="IPR027417">
    <property type="entry name" value="P-loop_NTPase"/>
</dbReference>
<organism evidence="2 3">
    <name type="scientific">Thermopolyspora flexuosa</name>
    <dbReference type="NCBI Taxonomy" id="103836"/>
    <lineage>
        <taxon>Bacteria</taxon>
        <taxon>Bacillati</taxon>
        <taxon>Actinomycetota</taxon>
        <taxon>Actinomycetes</taxon>
        <taxon>Streptosporangiales</taxon>
        <taxon>Streptosporangiaceae</taxon>
        <taxon>Thermopolyspora</taxon>
    </lineage>
</organism>
<dbReference type="SUPFAM" id="SSF52540">
    <property type="entry name" value="P-loop containing nucleoside triphosphate hydrolases"/>
    <property type="match status" value="1"/>
</dbReference>
<dbReference type="OrthoDB" id="3964962at2"/>
<evidence type="ECO:0000256" key="1">
    <source>
        <dbReference type="SAM" id="MobiDB-lite"/>
    </source>
</evidence>
<dbReference type="AlphaFoldDB" id="A0A543IZ84"/>
<dbReference type="Proteomes" id="UP000319213">
    <property type="component" value="Unassembled WGS sequence"/>
</dbReference>
<keyword evidence="3" id="KW-1185">Reference proteome</keyword>
<name>A0A543IZ84_9ACTN</name>